<keyword evidence="2" id="KW-1185">Reference proteome</keyword>
<comment type="caution">
    <text evidence="1">The sequence shown here is derived from an EMBL/GenBank/DDBJ whole genome shotgun (WGS) entry which is preliminary data.</text>
</comment>
<name>A0ACC2ID63_9PLEO</name>
<evidence type="ECO:0000313" key="1">
    <source>
        <dbReference type="EMBL" id="KAJ8113110.1"/>
    </source>
</evidence>
<sequence length="160" mass="18379">MSSARFFLTRWPSSTFGPGLHNHEIHAEQSACARGWSAARASICLQSLYRDLPPKDVGYKFQSFLHYNGNTYLMGAGLPPLCFLNEIEAKYKDITVMATRINNYRFVETRVIFGQCAEELVPGSQNRGLATQFAWAFRWHFKKCPRQRRQPSNRALDEVD</sequence>
<accession>A0ACC2ID63</accession>
<dbReference type="EMBL" id="JAPHNI010000275">
    <property type="protein sequence ID" value="KAJ8113110.1"/>
    <property type="molecule type" value="Genomic_DNA"/>
</dbReference>
<evidence type="ECO:0000313" key="2">
    <source>
        <dbReference type="Proteomes" id="UP001153331"/>
    </source>
</evidence>
<organism evidence="1 2">
    <name type="scientific">Boeremia exigua</name>
    <dbReference type="NCBI Taxonomy" id="749465"/>
    <lineage>
        <taxon>Eukaryota</taxon>
        <taxon>Fungi</taxon>
        <taxon>Dikarya</taxon>
        <taxon>Ascomycota</taxon>
        <taxon>Pezizomycotina</taxon>
        <taxon>Dothideomycetes</taxon>
        <taxon>Pleosporomycetidae</taxon>
        <taxon>Pleosporales</taxon>
        <taxon>Pleosporineae</taxon>
        <taxon>Didymellaceae</taxon>
        <taxon>Boeremia</taxon>
    </lineage>
</organism>
<protein>
    <submittedName>
        <fullName evidence="1">Uncharacterized protein</fullName>
    </submittedName>
</protein>
<proteinExistence type="predicted"/>
<reference evidence="1" key="1">
    <citation type="submission" date="2022-11" db="EMBL/GenBank/DDBJ databases">
        <title>Genome Sequence of Boeremia exigua.</title>
        <authorList>
            <person name="Buettner E."/>
        </authorList>
    </citation>
    <scope>NUCLEOTIDE SEQUENCE</scope>
    <source>
        <strain evidence="1">CU02</strain>
    </source>
</reference>
<dbReference type="Proteomes" id="UP001153331">
    <property type="component" value="Unassembled WGS sequence"/>
</dbReference>
<gene>
    <name evidence="1" type="ORF">OPT61_g4693</name>
</gene>